<evidence type="ECO:0008006" key="4">
    <source>
        <dbReference type="Google" id="ProtNLM"/>
    </source>
</evidence>
<feature type="transmembrane region" description="Helical" evidence="1">
    <location>
        <begin position="36"/>
        <end position="57"/>
    </location>
</feature>
<dbReference type="RefSeq" id="WP_114532667.1">
    <property type="nucleotide sequence ID" value="NZ_JADNER010000001.1"/>
</dbReference>
<reference evidence="2 3" key="1">
    <citation type="journal article" date="2018" name="Elife">
        <title>Discovery and characterization of a prevalent human gut bacterial enzyme sufficient for the inactivation of a family of plant toxins.</title>
        <authorList>
            <person name="Koppel N."/>
            <person name="Bisanz J.E."/>
            <person name="Pandelia M.E."/>
            <person name="Turnbaugh P.J."/>
            <person name="Balskus E.P."/>
        </authorList>
    </citation>
    <scope>NUCLEOTIDE SEQUENCE [LARGE SCALE GENOMIC DNA]</scope>
    <source>
        <strain evidence="2 3">W1 BHI 6</strain>
    </source>
</reference>
<keyword evidence="1" id="KW-0472">Membrane</keyword>
<dbReference type="Proteomes" id="UP000253970">
    <property type="component" value="Unassembled WGS sequence"/>
</dbReference>
<dbReference type="EMBL" id="PPTU01000002">
    <property type="protein sequence ID" value="RDB72815.1"/>
    <property type="molecule type" value="Genomic_DNA"/>
</dbReference>
<gene>
    <name evidence="2" type="ORF">C1875_02095</name>
</gene>
<dbReference type="AlphaFoldDB" id="A0A369MNM3"/>
<comment type="caution">
    <text evidence="2">The sequence shown here is derived from an EMBL/GenBank/DDBJ whole genome shotgun (WGS) entry which is preliminary data.</text>
</comment>
<evidence type="ECO:0000313" key="2">
    <source>
        <dbReference type="EMBL" id="RDB72815.1"/>
    </source>
</evidence>
<evidence type="ECO:0000256" key="1">
    <source>
        <dbReference type="SAM" id="Phobius"/>
    </source>
</evidence>
<protein>
    <recommendedName>
        <fullName evidence="4">Binding-protein-dependent transport systems inner membrane component</fullName>
    </recommendedName>
</protein>
<organism evidence="2 3">
    <name type="scientific">Eggerthella lenta</name>
    <name type="common">Eubacterium lentum</name>
    <dbReference type="NCBI Taxonomy" id="84112"/>
    <lineage>
        <taxon>Bacteria</taxon>
        <taxon>Bacillati</taxon>
        <taxon>Actinomycetota</taxon>
        <taxon>Coriobacteriia</taxon>
        <taxon>Eggerthellales</taxon>
        <taxon>Eggerthellaceae</taxon>
        <taxon>Eggerthella</taxon>
    </lineage>
</organism>
<keyword evidence="1" id="KW-0812">Transmembrane</keyword>
<name>A0A369MNM3_EGGLN</name>
<evidence type="ECO:0000313" key="3">
    <source>
        <dbReference type="Proteomes" id="UP000253970"/>
    </source>
</evidence>
<sequence length="63" mass="6764">MQNRQWVFAVIGGLSFVLMTGSLVLAYANAGEEGVGIAELGPSLALAFVFLVNVVLAKQNRRR</sequence>
<proteinExistence type="predicted"/>
<accession>A0A369MNM3</accession>
<keyword evidence="1" id="KW-1133">Transmembrane helix</keyword>